<comment type="caution">
    <text evidence="2">The sequence shown here is derived from an EMBL/GenBank/DDBJ whole genome shotgun (WGS) entry which is preliminary data.</text>
</comment>
<accession>A0AAV9J6D3</accession>
<name>A0AAV9J6D3_9PEZI</name>
<organism evidence="2 3">
    <name type="scientific">Oleoguttula mirabilis</name>
    <dbReference type="NCBI Taxonomy" id="1507867"/>
    <lineage>
        <taxon>Eukaryota</taxon>
        <taxon>Fungi</taxon>
        <taxon>Dikarya</taxon>
        <taxon>Ascomycota</taxon>
        <taxon>Pezizomycotina</taxon>
        <taxon>Dothideomycetes</taxon>
        <taxon>Dothideomycetidae</taxon>
        <taxon>Mycosphaerellales</taxon>
        <taxon>Teratosphaeriaceae</taxon>
        <taxon>Oleoguttula</taxon>
    </lineage>
</organism>
<evidence type="ECO:0000256" key="1">
    <source>
        <dbReference type="SAM" id="MobiDB-lite"/>
    </source>
</evidence>
<feature type="region of interest" description="Disordered" evidence="1">
    <location>
        <begin position="775"/>
        <end position="796"/>
    </location>
</feature>
<feature type="compositionally biased region" description="Basic residues" evidence="1">
    <location>
        <begin position="338"/>
        <end position="349"/>
    </location>
</feature>
<evidence type="ECO:0000313" key="3">
    <source>
        <dbReference type="Proteomes" id="UP001324427"/>
    </source>
</evidence>
<dbReference type="EMBL" id="JAVFHQ010000079">
    <property type="protein sequence ID" value="KAK4539941.1"/>
    <property type="molecule type" value="Genomic_DNA"/>
</dbReference>
<feature type="compositionally biased region" description="Low complexity" evidence="1">
    <location>
        <begin position="36"/>
        <end position="45"/>
    </location>
</feature>
<proteinExistence type="predicted"/>
<feature type="compositionally biased region" description="Low complexity" evidence="1">
    <location>
        <begin position="285"/>
        <end position="294"/>
    </location>
</feature>
<keyword evidence="3" id="KW-1185">Reference proteome</keyword>
<feature type="compositionally biased region" description="Acidic residues" evidence="1">
    <location>
        <begin position="964"/>
        <end position="975"/>
    </location>
</feature>
<reference evidence="2 3" key="1">
    <citation type="submission" date="2021-11" db="EMBL/GenBank/DDBJ databases">
        <title>Black yeast isolated from Biological Soil Crust.</title>
        <authorList>
            <person name="Kurbessoian T."/>
        </authorList>
    </citation>
    <scope>NUCLEOTIDE SEQUENCE [LARGE SCALE GENOMIC DNA]</scope>
    <source>
        <strain evidence="2 3">CCFEE 5522</strain>
    </source>
</reference>
<dbReference type="AlphaFoldDB" id="A0AAV9J6D3"/>
<feature type="region of interest" description="Disordered" evidence="1">
    <location>
        <begin position="1"/>
        <end position="580"/>
    </location>
</feature>
<feature type="compositionally biased region" description="Acidic residues" evidence="1">
    <location>
        <begin position="461"/>
        <end position="483"/>
    </location>
</feature>
<feature type="region of interest" description="Disordered" evidence="1">
    <location>
        <begin position="954"/>
        <end position="975"/>
    </location>
</feature>
<protein>
    <submittedName>
        <fullName evidence="2">Uncharacterized protein</fullName>
    </submittedName>
</protein>
<feature type="compositionally biased region" description="Low complexity" evidence="1">
    <location>
        <begin position="220"/>
        <end position="244"/>
    </location>
</feature>
<feature type="compositionally biased region" description="Polar residues" evidence="1">
    <location>
        <begin position="392"/>
        <end position="415"/>
    </location>
</feature>
<feature type="compositionally biased region" description="Low complexity" evidence="1">
    <location>
        <begin position="429"/>
        <end position="445"/>
    </location>
</feature>
<gene>
    <name evidence="2" type="ORF">LTR36_009983</name>
</gene>
<feature type="compositionally biased region" description="Acidic residues" evidence="1">
    <location>
        <begin position="255"/>
        <end position="269"/>
    </location>
</feature>
<sequence length="975" mass="106899">MSRYLKVPVRTPQSRKQADHEEATSGMGVNDSALLGSSPGAIAPGPGDGRILHLGSDLPDVPAQSGEAQTPDLPSNRIPTQRSAHRRHLPGTSTMGASNSHEEISAALRATAAELKGRTGAPKSDGKLKRPSTGSASNKKPAYKAPVLRPLAIQRRMGPTQQARADPYDIDASPEKSSRLPTKHLPSEAISPRKKQKKTAKQVPVIPTVQSLQGMRATRQQMVDAQLQDADAAGDAQQEIMSSPRRSRRRREAQEQDQEQEQEQPDGDESMGISTQSAHEKTWFRDAASSATRRSALRVEVNVDEQNGEDAVGNSDLAVEPEAQEGAARVQADAGKHTPLKRKPGRPRKSAMVASSTPISGSSAATNVKAVPETARKQAASKSAQKPERQNSTRAQRSINARQSLDQNERALQSGGSHGAAEDDTIAVAGAGATSDAQGDAAQAGGEDDDDGYSPGNGEEQQAEEEEEEEEEIELEMGDDDRDGESSEDGHRAAPQKSVSRRLDKARPSEVFGGATGPALPSSSPEKQESRPKEKRKRSTDDETAATANTSKKRRGLALQSEQDAEASERSDPEESVNTNRRLYGQWPALRKVFKAVNDIGVNHVDGERQPQRKINLRDADIIALVELCDDAVEMMSKGEDSATKLLEIATEVDALYEEDAEHTPDFKSQTRIKNIYAHLFPKLLELLRKMITTYETADGSEASARAYSSISFGHLRTVYGFIRLITDLGDGLKKYDSPPTELALVSPVKNKIVVGLKKVYAALRQVVRQHNQAEEYKAHQQREAEERALATQREEQEERRAARVKRARKEWQKLHEERIWADCGIAGPRKKQHLKQPDPEPEVDDNGVRFERVEVFTPRIGPTPAMVEAARQRVWSMLELDALREGLRKYSGPDVFVSVFRKYCHHKTGVLTKYNVTEIVTTAADLREYLASLQQEQSGEVEDWVKAIPVWTKGHPLGKENSEGDADDDDGGLA</sequence>
<evidence type="ECO:0000313" key="2">
    <source>
        <dbReference type="EMBL" id="KAK4539941.1"/>
    </source>
</evidence>
<dbReference type="Proteomes" id="UP001324427">
    <property type="component" value="Unassembled WGS sequence"/>
</dbReference>
<feature type="compositionally biased region" description="Polar residues" evidence="1">
    <location>
        <begin position="353"/>
        <end position="366"/>
    </location>
</feature>